<evidence type="ECO:0000313" key="2">
    <source>
        <dbReference type="Proteomes" id="UP000219688"/>
    </source>
</evidence>
<dbReference type="RefSeq" id="WP_097186440.1">
    <property type="nucleotide sequence ID" value="NZ_OBQK01000001.1"/>
</dbReference>
<name>A0A285VBS9_9MICO</name>
<proteinExistence type="predicted"/>
<evidence type="ECO:0000313" key="1">
    <source>
        <dbReference type="EMBL" id="SOC51510.1"/>
    </source>
</evidence>
<dbReference type="EMBL" id="OBQK01000001">
    <property type="protein sequence ID" value="SOC51510.1"/>
    <property type="molecule type" value="Genomic_DNA"/>
</dbReference>
<gene>
    <name evidence="1" type="ORF">SAMN05421879_101218</name>
</gene>
<keyword evidence="2" id="KW-1185">Reference proteome</keyword>
<protein>
    <submittedName>
        <fullName evidence="1">Uncharacterized protein</fullName>
    </submittedName>
</protein>
<dbReference type="Proteomes" id="UP000219688">
    <property type="component" value="Unassembled WGS sequence"/>
</dbReference>
<organism evidence="1 2">
    <name type="scientific">Ornithinimicrobium cerasi</name>
    <dbReference type="NCBI Taxonomy" id="2248773"/>
    <lineage>
        <taxon>Bacteria</taxon>
        <taxon>Bacillati</taxon>
        <taxon>Actinomycetota</taxon>
        <taxon>Actinomycetes</taxon>
        <taxon>Micrococcales</taxon>
        <taxon>Ornithinimicrobiaceae</taxon>
        <taxon>Ornithinimicrobium</taxon>
    </lineage>
</organism>
<reference evidence="2" key="1">
    <citation type="submission" date="2017-08" db="EMBL/GenBank/DDBJ databases">
        <authorList>
            <person name="Varghese N."/>
            <person name="Submissions S."/>
        </authorList>
    </citation>
    <scope>NUCLEOTIDE SEQUENCE [LARGE SCALE GENOMIC DNA]</scope>
    <source>
        <strain evidence="2">USBA17B2</strain>
    </source>
</reference>
<accession>A0A285VBS9</accession>
<dbReference type="CDD" id="cd20745">
    <property type="entry name" value="FIX_RhsA_AHH_HNH-like"/>
    <property type="match status" value="1"/>
</dbReference>
<dbReference type="AlphaFoldDB" id="A0A285VBS9"/>
<sequence>MALVSIDIGAMDALVTDLGRARRTCPQDASTIRSRLDHVLLGEGPVARLSWSSPIWTWMDDRVRDLNRRLALARIIAASTPGFPATGIVQIDEDYVSDLSPAQVEALADEVRQLMTPGDEYDFTQEIDARLLDILREHAHDPYLARAIAQQVPPSELSAFLQRVNSGRMVEPGEDAVIAFDRRYDELLNGLGMAYGLASQGTGDLEVPGMAQAWSDTIQDAPSWSGTAHRLTLVISRGTFSTDLLLSVHDTLTAMEGDDGASFWGVAGIDLVIDPDLARTPGANILSDPMGALFQGLGNNPEALRRLFTTGPTVEVETDDGPAHVDAYLWSVLRERGMDEYAVGQLARGLQGGLTLPPVEGHPAWQPGLAEDLGAIGAALDREARIAEENSPPWWSSLGHAILDLGGMVPLLGEAADGLNGLWYLAEGNPVDAGLSFAGMVPFVGWFSVGGKWVRRTLNADELAALARAGDSGADLGRLLPGGRFADDATALTDPASFTPSQFLSPSELQRFADRSWLQNLVAGNRFDDYMAPHYRHNEIYLVAQDGRYVRLDSYVPGEQIVSRKLTQLGDVQTGTAFGYIDEVVTKYPPGTTIADVPSTRSAGIAGQNLDGTLVLQVPPQWDRTIPDEVAEYAYENGVRIIDVNGFDYTAHLFDAP</sequence>